<dbReference type="PROSITE" id="PS01095">
    <property type="entry name" value="GH18_1"/>
    <property type="match status" value="1"/>
</dbReference>
<dbReference type="Gene3D" id="3.20.20.80">
    <property type="entry name" value="Glycosidases"/>
    <property type="match status" value="1"/>
</dbReference>
<dbReference type="SUPFAM" id="SSF51445">
    <property type="entry name" value="(Trans)glycosidases"/>
    <property type="match status" value="1"/>
</dbReference>
<dbReference type="GO" id="GO:0008061">
    <property type="term" value="F:chitin binding"/>
    <property type="evidence" value="ECO:0007669"/>
    <property type="project" value="InterPro"/>
</dbReference>
<dbReference type="InterPro" id="IPR051887">
    <property type="entry name" value="GH18_Domain-Containing"/>
</dbReference>
<keyword evidence="5" id="KW-0732">Signal</keyword>
<dbReference type="Gene3D" id="3.10.50.10">
    <property type="match status" value="1"/>
</dbReference>
<dbReference type="Proteomes" id="UP001165122">
    <property type="component" value="Unassembled WGS sequence"/>
</dbReference>
<organism evidence="7 8">
    <name type="scientific">Triparma laevis f. longispina</name>
    <dbReference type="NCBI Taxonomy" id="1714387"/>
    <lineage>
        <taxon>Eukaryota</taxon>
        <taxon>Sar</taxon>
        <taxon>Stramenopiles</taxon>
        <taxon>Ochrophyta</taxon>
        <taxon>Bolidophyceae</taxon>
        <taxon>Parmales</taxon>
        <taxon>Triparmaceae</taxon>
        <taxon>Triparma</taxon>
    </lineage>
</organism>
<evidence type="ECO:0000259" key="6">
    <source>
        <dbReference type="PROSITE" id="PS51910"/>
    </source>
</evidence>
<dbReference type="InterPro" id="IPR001223">
    <property type="entry name" value="Glyco_hydro18_cat"/>
</dbReference>
<comment type="caution">
    <text evidence="7">The sequence shown here is derived from an EMBL/GenBank/DDBJ whole genome shotgun (WGS) entry which is preliminary data.</text>
</comment>
<evidence type="ECO:0000313" key="7">
    <source>
        <dbReference type="EMBL" id="GMH63132.1"/>
    </source>
</evidence>
<dbReference type="EMBL" id="BRXW01000525">
    <property type="protein sequence ID" value="GMH63132.1"/>
    <property type="molecule type" value="Genomic_DNA"/>
</dbReference>
<keyword evidence="8" id="KW-1185">Reference proteome</keyword>
<evidence type="ECO:0000313" key="8">
    <source>
        <dbReference type="Proteomes" id="UP001165122"/>
    </source>
</evidence>
<dbReference type="InterPro" id="IPR011583">
    <property type="entry name" value="Chitinase_II/V-like_cat"/>
</dbReference>
<dbReference type="GO" id="GO:0005615">
    <property type="term" value="C:extracellular space"/>
    <property type="evidence" value="ECO:0007669"/>
    <property type="project" value="TreeGrafter"/>
</dbReference>
<reference evidence="8" key="1">
    <citation type="journal article" date="2023" name="Commun. Biol.">
        <title>Genome analysis of Parmales, the sister group of diatoms, reveals the evolutionary specialization of diatoms from phago-mixotrophs to photoautotrophs.</title>
        <authorList>
            <person name="Ban H."/>
            <person name="Sato S."/>
            <person name="Yoshikawa S."/>
            <person name="Yamada K."/>
            <person name="Nakamura Y."/>
            <person name="Ichinomiya M."/>
            <person name="Sato N."/>
            <person name="Blanc-Mathieu R."/>
            <person name="Endo H."/>
            <person name="Kuwata A."/>
            <person name="Ogata H."/>
        </authorList>
    </citation>
    <scope>NUCLEOTIDE SEQUENCE [LARGE SCALE GENOMIC DNA]</scope>
    <source>
        <strain evidence="8">NIES 3700</strain>
    </source>
</reference>
<protein>
    <recommendedName>
        <fullName evidence="6">GH18 domain-containing protein</fullName>
    </recommendedName>
</protein>
<dbReference type="SMART" id="SM00636">
    <property type="entry name" value="Glyco_18"/>
    <property type="match status" value="1"/>
</dbReference>
<dbReference type="GO" id="GO:0009313">
    <property type="term" value="P:oligosaccharide catabolic process"/>
    <property type="evidence" value="ECO:0007669"/>
    <property type="project" value="TreeGrafter"/>
</dbReference>
<dbReference type="InterPro" id="IPR029070">
    <property type="entry name" value="Chitinase_insertion_sf"/>
</dbReference>
<dbReference type="GO" id="GO:0004553">
    <property type="term" value="F:hydrolase activity, hydrolyzing O-glycosyl compounds"/>
    <property type="evidence" value="ECO:0007669"/>
    <property type="project" value="InterPro"/>
</dbReference>
<comment type="similarity">
    <text evidence="4">Belongs to the glycosyl hydrolase 18 family.</text>
</comment>
<evidence type="ECO:0000256" key="1">
    <source>
        <dbReference type="ARBA" id="ARBA00022801"/>
    </source>
</evidence>
<name>A0A9W6ZZD5_9STRA</name>
<dbReference type="InterPro" id="IPR001579">
    <property type="entry name" value="Glyco_hydro_18_chit_AS"/>
</dbReference>
<dbReference type="InterPro" id="IPR017853">
    <property type="entry name" value="GH"/>
</dbReference>
<keyword evidence="2 3" id="KW-0326">Glycosidase</keyword>
<dbReference type="AlphaFoldDB" id="A0A9W6ZZD5"/>
<gene>
    <name evidence="7" type="ORF">TrLO_g13781</name>
</gene>
<evidence type="ECO:0000256" key="2">
    <source>
        <dbReference type="ARBA" id="ARBA00023295"/>
    </source>
</evidence>
<evidence type="ECO:0000256" key="5">
    <source>
        <dbReference type="SAM" id="SignalP"/>
    </source>
</evidence>
<dbReference type="OrthoDB" id="73875at2759"/>
<feature type="domain" description="GH18" evidence="6">
    <location>
        <begin position="1"/>
        <end position="358"/>
    </location>
</feature>
<feature type="signal peptide" evidence="5">
    <location>
        <begin position="1"/>
        <end position="18"/>
    </location>
</feature>
<dbReference type="Pfam" id="PF00704">
    <property type="entry name" value="Glyco_hydro_18"/>
    <property type="match status" value="1"/>
</dbReference>
<dbReference type="PROSITE" id="PS51910">
    <property type="entry name" value="GH18_2"/>
    <property type="match status" value="1"/>
</dbReference>
<evidence type="ECO:0000256" key="3">
    <source>
        <dbReference type="RuleBase" id="RU000489"/>
    </source>
</evidence>
<dbReference type="PANTHER" id="PTHR46290">
    <property type="entry name" value="DI-N-ACETYLCHITOBIASE"/>
    <property type="match status" value="1"/>
</dbReference>
<proteinExistence type="inferred from homology"/>
<keyword evidence="1 3" id="KW-0378">Hydrolase</keyword>
<feature type="chain" id="PRO_5040911207" description="GH18 domain-containing protein" evidence="5">
    <location>
        <begin position="19"/>
        <end position="358"/>
    </location>
</feature>
<sequence>MKLSICVLLSSALGFASGTKTSCVDTCVDPSFCSPITKPLPEKETLLFTTLSSSDWKAYDYDKITTLAIFASDDETIAAVTCLAHQKNVRVVKGCEFPMDQINDDDAMKTFIDSKVDEAKRLGLDGLNFDNEGLTGTANILAKRIKEVKAAFEAEFETPQISFDLSIFPKNNQGDGYDFTAMNEDLDFQLPMGYDMCWGAKVATGNSPIESDKAGLQQYVDLGVPASNVVLGLPWYGWAYKCIDATNFTAPCTLQEFETDFGEVAFQWSNDEIIEKWNLYDQTAITLDEATLTKYFTYVDSDSGDTMQLWYDDEETLAEKYKIVEDGDFRGIAIWTVDMIKTNSDTYDAMWAALPTRQ</sequence>
<dbReference type="PANTHER" id="PTHR46290:SF1">
    <property type="entry name" value="DI-N-ACETYLCHITOBIASE"/>
    <property type="match status" value="1"/>
</dbReference>
<evidence type="ECO:0000256" key="4">
    <source>
        <dbReference type="RuleBase" id="RU004453"/>
    </source>
</evidence>
<accession>A0A9W6ZZD5</accession>